<feature type="compositionally biased region" description="Low complexity" evidence="2">
    <location>
        <begin position="45"/>
        <end position="58"/>
    </location>
</feature>
<accession>A0ABW2R6Y9</accession>
<dbReference type="RefSeq" id="WP_382253785.1">
    <property type="nucleotide sequence ID" value="NZ_JBHTBX010000002.1"/>
</dbReference>
<organism evidence="4 5">
    <name type="scientific">Hydrogenophaga bisanensis</name>
    <dbReference type="NCBI Taxonomy" id="439611"/>
    <lineage>
        <taxon>Bacteria</taxon>
        <taxon>Pseudomonadati</taxon>
        <taxon>Pseudomonadota</taxon>
        <taxon>Betaproteobacteria</taxon>
        <taxon>Burkholderiales</taxon>
        <taxon>Comamonadaceae</taxon>
        <taxon>Hydrogenophaga</taxon>
    </lineage>
</organism>
<gene>
    <name evidence="4" type="ORF">ACFQNJ_03235</name>
</gene>
<evidence type="ECO:0000256" key="3">
    <source>
        <dbReference type="SAM" id="SignalP"/>
    </source>
</evidence>
<proteinExistence type="predicted"/>
<keyword evidence="5" id="KW-1185">Reference proteome</keyword>
<feature type="region of interest" description="Disordered" evidence="2">
    <location>
        <begin position="34"/>
        <end position="79"/>
    </location>
</feature>
<keyword evidence="1" id="KW-0175">Coiled coil</keyword>
<protein>
    <recommendedName>
        <fullName evidence="6">YfhG lipoprotein</fullName>
    </recommendedName>
</protein>
<dbReference type="EMBL" id="JBHTBX010000002">
    <property type="protein sequence ID" value="MFC7433519.1"/>
    <property type="molecule type" value="Genomic_DNA"/>
</dbReference>
<feature type="chain" id="PRO_5046203839" description="YfhG lipoprotein" evidence="3">
    <location>
        <begin position="27"/>
        <end position="219"/>
    </location>
</feature>
<dbReference type="PROSITE" id="PS51257">
    <property type="entry name" value="PROKAR_LIPOPROTEIN"/>
    <property type="match status" value="1"/>
</dbReference>
<keyword evidence="3" id="KW-0732">Signal</keyword>
<reference evidence="5" key="1">
    <citation type="journal article" date="2019" name="Int. J. Syst. Evol. Microbiol.">
        <title>The Global Catalogue of Microorganisms (GCM) 10K type strain sequencing project: providing services to taxonomists for standard genome sequencing and annotation.</title>
        <authorList>
            <consortium name="The Broad Institute Genomics Platform"/>
            <consortium name="The Broad Institute Genome Sequencing Center for Infectious Disease"/>
            <person name="Wu L."/>
            <person name="Ma J."/>
        </authorList>
    </citation>
    <scope>NUCLEOTIDE SEQUENCE [LARGE SCALE GENOMIC DNA]</scope>
    <source>
        <strain evidence="5">CCUG 54518</strain>
    </source>
</reference>
<evidence type="ECO:0000313" key="4">
    <source>
        <dbReference type="EMBL" id="MFC7433519.1"/>
    </source>
</evidence>
<dbReference type="Proteomes" id="UP001596495">
    <property type="component" value="Unassembled WGS sequence"/>
</dbReference>
<sequence>MPHDLRRRLPAIRLFAVPLLPACALALVACTSVPSVPEPPRDSTQPVKPASKPAVAPAPVSPPAEPVASAQPPKADLPAGDQDLLEWSFAYAERLRLLPAADVGAEVTAIGEPGGSAQRQMQLALALLHAPPPTDTARVLGLLQRLISHPAPEATPLKPLARLLAGRLQAQRRLEDSNERLNQQWREAQRRIELLGDQLDAMRAIERSLSPRPAAPGGR</sequence>
<evidence type="ECO:0008006" key="6">
    <source>
        <dbReference type="Google" id="ProtNLM"/>
    </source>
</evidence>
<feature type="signal peptide" evidence="3">
    <location>
        <begin position="1"/>
        <end position="26"/>
    </location>
</feature>
<evidence type="ECO:0000256" key="1">
    <source>
        <dbReference type="SAM" id="Coils"/>
    </source>
</evidence>
<comment type="caution">
    <text evidence="4">The sequence shown here is derived from an EMBL/GenBank/DDBJ whole genome shotgun (WGS) entry which is preliminary data.</text>
</comment>
<feature type="coiled-coil region" evidence="1">
    <location>
        <begin position="171"/>
        <end position="198"/>
    </location>
</feature>
<evidence type="ECO:0000256" key="2">
    <source>
        <dbReference type="SAM" id="MobiDB-lite"/>
    </source>
</evidence>
<name>A0ABW2R6Y9_9BURK</name>
<evidence type="ECO:0000313" key="5">
    <source>
        <dbReference type="Proteomes" id="UP001596495"/>
    </source>
</evidence>